<accession>A0A139BQT7</accession>
<keyword evidence="1" id="KW-0812">Transmembrane</keyword>
<dbReference type="EMBL" id="LSLI01000079">
    <property type="protein sequence ID" value="KXS31370.1"/>
    <property type="molecule type" value="Genomic_DNA"/>
</dbReference>
<feature type="transmembrane region" description="Helical" evidence="1">
    <location>
        <begin position="42"/>
        <end position="65"/>
    </location>
</feature>
<reference evidence="2 3" key="2">
    <citation type="submission" date="2016-03" db="EMBL/GenBank/DDBJ databases">
        <title>New uncultured bacterium of the family Gallionellaceae from acid mine drainage: description and reconstruction of genome based on metagenomic analysis of microbial community.</title>
        <authorList>
            <person name="Kadnikov V."/>
            <person name="Ivasenko D."/>
            <person name="Beletsky A."/>
            <person name="Mardanov A."/>
            <person name="Danilova E."/>
            <person name="Pimenov N."/>
            <person name="Karnachuk O."/>
            <person name="Ravin N."/>
        </authorList>
    </citation>
    <scope>NUCLEOTIDE SEQUENCE [LARGE SCALE GENOMIC DNA]</scope>
    <source>
        <strain evidence="2">ShG14-8</strain>
    </source>
</reference>
<evidence type="ECO:0000313" key="2">
    <source>
        <dbReference type="EMBL" id="KXS31370.1"/>
    </source>
</evidence>
<name>A0A139BQT7_9PROT</name>
<comment type="caution">
    <text evidence="2">The sequence shown here is derived from an EMBL/GenBank/DDBJ whole genome shotgun (WGS) entry which is preliminary data.</text>
</comment>
<reference evidence="2 3" key="1">
    <citation type="submission" date="2016-02" db="EMBL/GenBank/DDBJ databases">
        <authorList>
            <person name="Wen L."/>
            <person name="He K."/>
            <person name="Yang H."/>
        </authorList>
    </citation>
    <scope>NUCLEOTIDE SEQUENCE [LARGE SCALE GENOMIC DNA]</scope>
    <source>
        <strain evidence="2">ShG14-8</strain>
    </source>
</reference>
<keyword evidence="1" id="KW-0472">Membrane</keyword>
<sequence>MSLNWNFDKPLRTMCDAAQNEADKALWEKEDLGGMTEDNNRLPMPIVLLVILTVVTAFFVTFPLWGQRPTAELYVPYVKSMDSPEVVAIKDDKEAMKKIIQLNRGIADDALLERHPVTMDDLRIIKPQIEALLAKGVHMDEFEVVGDRVVMANFEGNKRPDGTVIRKQPWWDKGYLIDIFYLSYFFIAVTILIKRLPPSTWQPRHH</sequence>
<gene>
    <name evidence="2" type="ORF">AWT59_2511</name>
</gene>
<evidence type="ECO:0000313" key="3">
    <source>
        <dbReference type="Proteomes" id="UP000070578"/>
    </source>
</evidence>
<evidence type="ECO:0000256" key="1">
    <source>
        <dbReference type="SAM" id="Phobius"/>
    </source>
</evidence>
<organism evidence="2 3">
    <name type="scientific">Candidatus Gallionella acididurans</name>
    <dbReference type="NCBI Taxonomy" id="1796491"/>
    <lineage>
        <taxon>Bacteria</taxon>
        <taxon>Pseudomonadati</taxon>
        <taxon>Pseudomonadota</taxon>
        <taxon>Betaproteobacteria</taxon>
        <taxon>Nitrosomonadales</taxon>
        <taxon>Gallionellaceae</taxon>
        <taxon>Gallionella</taxon>
    </lineage>
</organism>
<proteinExistence type="predicted"/>
<feature type="transmembrane region" description="Helical" evidence="1">
    <location>
        <begin position="175"/>
        <end position="193"/>
    </location>
</feature>
<keyword evidence="1" id="KW-1133">Transmembrane helix</keyword>
<dbReference type="Proteomes" id="UP000070578">
    <property type="component" value="Unassembled WGS sequence"/>
</dbReference>
<dbReference type="AlphaFoldDB" id="A0A139BQT7"/>
<protein>
    <submittedName>
        <fullName evidence="2">Uncharacterized protein</fullName>
    </submittedName>
</protein>